<dbReference type="InterPro" id="IPR001810">
    <property type="entry name" value="F-box_dom"/>
</dbReference>
<accession>E3LUS4</accession>
<keyword evidence="3" id="KW-1185">Reference proteome</keyword>
<evidence type="ECO:0000313" key="2">
    <source>
        <dbReference type="EMBL" id="EFP11007.1"/>
    </source>
</evidence>
<dbReference type="PANTHER" id="PTHR21503:SF8">
    <property type="entry name" value="F-BOX ASSOCIATED DOMAIN-CONTAINING PROTEIN-RELATED"/>
    <property type="match status" value="1"/>
</dbReference>
<organism evidence="3">
    <name type="scientific">Caenorhabditis remanei</name>
    <name type="common">Caenorhabditis vulgaris</name>
    <dbReference type="NCBI Taxonomy" id="31234"/>
    <lineage>
        <taxon>Eukaryota</taxon>
        <taxon>Metazoa</taxon>
        <taxon>Ecdysozoa</taxon>
        <taxon>Nematoda</taxon>
        <taxon>Chromadorea</taxon>
        <taxon>Rhabditida</taxon>
        <taxon>Rhabditina</taxon>
        <taxon>Rhabditomorpha</taxon>
        <taxon>Rhabditoidea</taxon>
        <taxon>Rhabditidae</taxon>
        <taxon>Peloderinae</taxon>
        <taxon>Caenorhabditis</taxon>
    </lineage>
</organism>
<gene>
    <name evidence="2" type="ORF">CRE_30878</name>
</gene>
<protein>
    <recommendedName>
        <fullName evidence="1">F-box domain-containing protein</fullName>
    </recommendedName>
</protein>
<evidence type="ECO:0000259" key="1">
    <source>
        <dbReference type="PROSITE" id="PS50181"/>
    </source>
</evidence>
<proteinExistence type="predicted"/>
<evidence type="ECO:0000313" key="3">
    <source>
        <dbReference type="Proteomes" id="UP000008281"/>
    </source>
</evidence>
<dbReference type="HOGENOM" id="CLU_040220_3_0_1"/>
<reference evidence="2" key="1">
    <citation type="submission" date="2007-07" db="EMBL/GenBank/DDBJ databases">
        <title>PCAP assembly of the Caenorhabditis remanei genome.</title>
        <authorList>
            <consortium name="The Caenorhabditis remanei Sequencing Consortium"/>
            <person name="Wilson R.K."/>
        </authorList>
    </citation>
    <scope>NUCLEOTIDE SEQUENCE [LARGE SCALE GENOMIC DNA]</scope>
    <source>
        <strain evidence="2">PB4641</strain>
    </source>
</reference>
<sequence>MWEIAQLTPFFYAVNCDTFISIRCTGKDTDLNKFQSNRNQIRHCYSYFKSYETTDPNRIHFTIFLLIFAVLTQQTILLNEGPVSIFCSTPSCHFSESVMKLLHFPTLILRNIFSNLSLSELVLLSYCSERVRNVIVSIQKNRLKKVLSILYYFDSDDDLFIGAVAETNSSHVHFKPTRKIKVENESRGSADMFEMDFETPGCLNNPYSFCEARFKYDKCKRDRIVQGIHTHLYKFFGPSVDYQVALYCYDLPPRLENINFSVITRGNFSVPTYQLEAYFNASPNQEYMHINRNFLWKLSENSVVYGTKHLEIDCYGRFEYETLLRFAGRSLILKSAILSHSTIIRFLNDWKSSRGFQNLISLSITCPDSKPLKPEKIEKHVDINVLERSLKLEWKERACIYVTQPKKWIDRRLNSDQYLIRDSDAAGASIKINTNDFTFIVWSATETLR</sequence>
<dbReference type="Pfam" id="PF00646">
    <property type="entry name" value="F-box"/>
    <property type="match status" value="1"/>
</dbReference>
<dbReference type="InParanoid" id="E3LUS4"/>
<dbReference type="PROSITE" id="PS50181">
    <property type="entry name" value="FBOX"/>
    <property type="match status" value="1"/>
</dbReference>
<dbReference type="AlphaFoldDB" id="E3LUS4"/>
<feature type="domain" description="F-box" evidence="1">
    <location>
        <begin position="98"/>
        <end position="146"/>
    </location>
</feature>
<name>E3LUS4_CAERE</name>
<dbReference type="PANTHER" id="PTHR21503">
    <property type="entry name" value="F-BOX-CONTAINING HYPOTHETICAL PROTEIN C.ELEGANS"/>
    <property type="match status" value="1"/>
</dbReference>
<dbReference type="EMBL" id="DS268415">
    <property type="protein sequence ID" value="EFP11007.1"/>
    <property type="molecule type" value="Genomic_DNA"/>
</dbReference>
<dbReference type="Proteomes" id="UP000008281">
    <property type="component" value="Unassembled WGS sequence"/>
</dbReference>